<accession>A0A9W6J8J6</accession>
<evidence type="ECO:0000313" key="2">
    <source>
        <dbReference type="Proteomes" id="UP001143370"/>
    </source>
</evidence>
<organism evidence="1 2">
    <name type="scientific">Ancylobacter dichloromethanicus</name>
    <dbReference type="NCBI Taxonomy" id="518825"/>
    <lineage>
        <taxon>Bacteria</taxon>
        <taxon>Pseudomonadati</taxon>
        <taxon>Pseudomonadota</taxon>
        <taxon>Alphaproteobacteria</taxon>
        <taxon>Hyphomicrobiales</taxon>
        <taxon>Xanthobacteraceae</taxon>
        <taxon>Ancylobacter</taxon>
    </lineage>
</organism>
<dbReference type="AlphaFoldDB" id="A0A9W6J8J6"/>
<keyword evidence="2" id="KW-1185">Reference proteome</keyword>
<protein>
    <submittedName>
        <fullName evidence="1">Uncharacterized protein</fullName>
    </submittedName>
</protein>
<proteinExistence type="predicted"/>
<gene>
    <name evidence="1" type="ORF">GCM10017643_13730</name>
</gene>
<comment type="caution">
    <text evidence="1">The sequence shown here is derived from an EMBL/GenBank/DDBJ whole genome shotgun (WGS) entry which is preliminary data.</text>
</comment>
<reference evidence="1" key="1">
    <citation type="journal article" date="2014" name="Int. J. Syst. Evol. Microbiol.">
        <title>Complete genome sequence of Corynebacterium casei LMG S-19264T (=DSM 44701T), isolated from a smear-ripened cheese.</title>
        <authorList>
            <consortium name="US DOE Joint Genome Institute (JGI-PGF)"/>
            <person name="Walter F."/>
            <person name="Albersmeier A."/>
            <person name="Kalinowski J."/>
            <person name="Ruckert C."/>
        </authorList>
    </citation>
    <scope>NUCLEOTIDE SEQUENCE</scope>
    <source>
        <strain evidence="1">VKM B-2484</strain>
    </source>
</reference>
<sequence>MLLGLLNRAESALQAAIPPAISATKEIRMRGPLPDAVRKLRIAPHPNAGLGEIYASYR</sequence>
<dbReference type="Proteomes" id="UP001143370">
    <property type="component" value="Unassembled WGS sequence"/>
</dbReference>
<name>A0A9W6J8J6_9HYPH</name>
<reference evidence="1" key="2">
    <citation type="submission" date="2023-01" db="EMBL/GenBank/DDBJ databases">
        <authorList>
            <person name="Sun Q."/>
            <person name="Evtushenko L."/>
        </authorList>
    </citation>
    <scope>NUCLEOTIDE SEQUENCE</scope>
    <source>
        <strain evidence="1">VKM B-2484</strain>
    </source>
</reference>
<evidence type="ECO:0000313" key="1">
    <source>
        <dbReference type="EMBL" id="GLK71258.1"/>
    </source>
</evidence>
<dbReference type="EMBL" id="BSFJ01000005">
    <property type="protein sequence ID" value="GLK71258.1"/>
    <property type="molecule type" value="Genomic_DNA"/>
</dbReference>